<keyword evidence="2 6" id="KW-0813">Transport</keyword>
<gene>
    <name evidence="8" type="primary">TIP5-1_0</name>
    <name evidence="8" type="ORF">CK203_093774</name>
</gene>
<reference evidence="8 9" key="1">
    <citation type="journal article" date="2018" name="PLoS Genet.">
        <title>Population sequencing reveals clonal diversity and ancestral inbreeding in the grapevine cultivar Chardonnay.</title>
        <authorList>
            <person name="Roach M.J."/>
            <person name="Johnson D.L."/>
            <person name="Bohlmann J."/>
            <person name="van Vuuren H.J."/>
            <person name="Jones S.J."/>
            <person name="Pretorius I.S."/>
            <person name="Schmidt S.A."/>
            <person name="Borneman A.R."/>
        </authorList>
    </citation>
    <scope>NUCLEOTIDE SEQUENCE [LARGE SCALE GENOMIC DNA]</scope>
    <source>
        <strain evidence="9">cv. Chardonnay</strain>
        <tissue evidence="8">Leaf</tissue>
    </source>
</reference>
<feature type="transmembrane region" description="Helical" evidence="7">
    <location>
        <begin position="87"/>
        <end position="108"/>
    </location>
</feature>
<dbReference type="InterPro" id="IPR022357">
    <property type="entry name" value="MIP_CS"/>
</dbReference>
<name>A0A438C7S9_VITVI</name>
<dbReference type="InterPro" id="IPR034294">
    <property type="entry name" value="Aquaporin_transptr"/>
</dbReference>
<dbReference type="AlphaFoldDB" id="A0A438C7S9"/>
<keyword evidence="3 6" id="KW-0812">Transmembrane</keyword>
<protein>
    <submittedName>
        <fullName evidence="8">Putative aquaporin TIP5-1</fullName>
    </submittedName>
</protein>
<dbReference type="OrthoDB" id="3222at2759"/>
<evidence type="ECO:0000256" key="7">
    <source>
        <dbReference type="SAM" id="Phobius"/>
    </source>
</evidence>
<comment type="similarity">
    <text evidence="6">Belongs to the MIP/aquaporin (TC 1.A.8) family.</text>
</comment>
<keyword evidence="4 7" id="KW-1133">Transmembrane helix</keyword>
<evidence type="ECO:0000256" key="1">
    <source>
        <dbReference type="ARBA" id="ARBA00004141"/>
    </source>
</evidence>
<evidence type="ECO:0000256" key="4">
    <source>
        <dbReference type="ARBA" id="ARBA00022989"/>
    </source>
</evidence>
<evidence type="ECO:0000313" key="9">
    <source>
        <dbReference type="Proteomes" id="UP000288805"/>
    </source>
</evidence>
<keyword evidence="5 7" id="KW-0472">Membrane</keyword>
<dbReference type="GO" id="GO:0015267">
    <property type="term" value="F:channel activity"/>
    <property type="evidence" value="ECO:0007669"/>
    <property type="project" value="InterPro"/>
</dbReference>
<evidence type="ECO:0000313" key="8">
    <source>
        <dbReference type="EMBL" id="RVW19313.1"/>
    </source>
</evidence>
<dbReference type="Pfam" id="PF00230">
    <property type="entry name" value="MIP"/>
    <property type="match status" value="1"/>
</dbReference>
<sequence>MTTAETVKTEKPGMKRRHVAWQLEFEIQASIKRCIPCTVISILNKELWSKGLSRSLSPSVFMLTKMAPNSLSVRLEESFTRNALRSYLAEFISTFIFVFAAVGSAMSSRKLMPDATSDPSSLLVVALANAFALSSAVYIAAGISGGHVNPAVTFGLAVGGHVSIPTAMLYWISQMLGATMACLFLRVTTVGQHVPTHAIAEEMTGFGASVLEGVLTFALVYTVYAAGDPRRGPLGSIGPLAIGLIEGANVLAAGHSREGL</sequence>
<dbReference type="SUPFAM" id="SSF81338">
    <property type="entry name" value="Aquaporin-like"/>
    <property type="match status" value="1"/>
</dbReference>
<comment type="caution">
    <text evidence="8">The sequence shown here is derived from an EMBL/GenBank/DDBJ whole genome shotgun (WGS) entry which is preliminary data.</text>
</comment>
<proteinExistence type="inferred from homology"/>
<dbReference type="PROSITE" id="PS00221">
    <property type="entry name" value="MIP"/>
    <property type="match status" value="1"/>
</dbReference>
<dbReference type="InterPro" id="IPR023271">
    <property type="entry name" value="Aquaporin-like"/>
</dbReference>
<dbReference type="PANTHER" id="PTHR45665">
    <property type="entry name" value="AQUAPORIN-8"/>
    <property type="match status" value="1"/>
</dbReference>
<dbReference type="Gene3D" id="1.20.1080.10">
    <property type="entry name" value="Glycerol uptake facilitator protein"/>
    <property type="match status" value="1"/>
</dbReference>
<feature type="transmembrane region" description="Helical" evidence="7">
    <location>
        <begin position="152"/>
        <end position="172"/>
    </location>
</feature>
<evidence type="ECO:0000256" key="5">
    <source>
        <dbReference type="ARBA" id="ARBA00023136"/>
    </source>
</evidence>
<organism evidence="8 9">
    <name type="scientific">Vitis vinifera</name>
    <name type="common">Grape</name>
    <dbReference type="NCBI Taxonomy" id="29760"/>
    <lineage>
        <taxon>Eukaryota</taxon>
        <taxon>Viridiplantae</taxon>
        <taxon>Streptophyta</taxon>
        <taxon>Embryophyta</taxon>
        <taxon>Tracheophyta</taxon>
        <taxon>Spermatophyta</taxon>
        <taxon>Magnoliopsida</taxon>
        <taxon>eudicotyledons</taxon>
        <taxon>Gunneridae</taxon>
        <taxon>Pentapetalae</taxon>
        <taxon>rosids</taxon>
        <taxon>Vitales</taxon>
        <taxon>Vitaceae</taxon>
        <taxon>Viteae</taxon>
        <taxon>Vitis</taxon>
    </lineage>
</organism>
<dbReference type="Proteomes" id="UP000288805">
    <property type="component" value="Unassembled WGS sequence"/>
</dbReference>
<comment type="subcellular location">
    <subcellularLocation>
        <location evidence="1">Membrane</location>
        <topology evidence="1">Multi-pass membrane protein</topology>
    </subcellularLocation>
</comment>
<feature type="transmembrane region" description="Helical" evidence="7">
    <location>
        <begin position="120"/>
        <end position="140"/>
    </location>
</feature>
<evidence type="ECO:0000256" key="6">
    <source>
        <dbReference type="RuleBase" id="RU000477"/>
    </source>
</evidence>
<evidence type="ECO:0000256" key="3">
    <source>
        <dbReference type="ARBA" id="ARBA00022692"/>
    </source>
</evidence>
<dbReference type="PANTHER" id="PTHR45665:SF27">
    <property type="entry name" value="AQUAPORIN TIP5-1-RELATED"/>
    <property type="match status" value="1"/>
</dbReference>
<dbReference type="EMBL" id="QGNW01002498">
    <property type="protein sequence ID" value="RVW19313.1"/>
    <property type="molecule type" value="Genomic_DNA"/>
</dbReference>
<evidence type="ECO:0000256" key="2">
    <source>
        <dbReference type="ARBA" id="ARBA00022448"/>
    </source>
</evidence>
<dbReference type="PRINTS" id="PR00783">
    <property type="entry name" value="MINTRINSICP"/>
</dbReference>
<dbReference type="InterPro" id="IPR000425">
    <property type="entry name" value="MIP"/>
</dbReference>
<dbReference type="GO" id="GO:0016020">
    <property type="term" value="C:membrane"/>
    <property type="evidence" value="ECO:0007669"/>
    <property type="project" value="UniProtKB-SubCell"/>
</dbReference>
<accession>A0A438C7S9</accession>